<dbReference type="STRING" id="4097.A0A1S3ZWI8"/>
<evidence type="ECO:0000259" key="1">
    <source>
        <dbReference type="Pfam" id="PF00078"/>
    </source>
</evidence>
<organism evidence="2">
    <name type="scientific">Nicotiana tabacum</name>
    <name type="common">Common tobacco</name>
    <dbReference type="NCBI Taxonomy" id="4097"/>
    <lineage>
        <taxon>Eukaryota</taxon>
        <taxon>Viridiplantae</taxon>
        <taxon>Streptophyta</taxon>
        <taxon>Embryophyta</taxon>
        <taxon>Tracheophyta</taxon>
        <taxon>Spermatophyta</taxon>
        <taxon>Magnoliopsida</taxon>
        <taxon>eudicotyledons</taxon>
        <taxon>Gunneridae</taxon>
        <taxon>Pentapetalae</taxon>
        <taxon>asterids</taxon>
        <taxon>lamiids</taxon>
        <taxon>Solanales</taxon>
        <taxon>Solanaceae</taxon>
        <taxon>Nicotianoideae</taxon>
        <taxon>Nicotianeae</taxon>
        <taxon>Nicotiana</taxon>
    </lineage>
</organism>
<dbReference type="PANTHER" id="PTHR33116:SF80">
    <property type="entry name" value="REVERSE TRANSCRIPTASE ZINC-BINDING DOMAIN-CONTAINING PROTEIN"/>
    <property type="match status" value="1"/>
</dbReference>
<protein>
    <recommendedName>
        <fullName evidence="1">Reverse transcriptase domain-containing protein</fullName>
    </recommendedName>
</protein>
<sequence>MVLPEIISENQNAFVVGRSIVQNILICQDLVRLYNRKATTKSYLIKIDLKKAYDIVEWRFVEEMLYAMNFPGKFIKWVMNCISTAQYNIALNGGLYGNIHGKRGLRQGAYITTVSVLLMLRGLQTFSKASGLCTNTGKSNIFSANMEQQSFLDLCELTGYQKGKLPFKYLGVPVSTKKLNSIDSEMLVDRMTARIKTWGSKNLSYAGRVQLINSVLMHVHTYWASIFLLPKAVMKQINTVCRNFLWDGKEVSNRAPLIAWDLVYKPKEVGGLGITNGVLWNEAAIGYGKVVKYWSPEYYTTRNVEKINKRGQRNAKLDMKKMAVRKETEEIGNG</sequence>
<proteinExistence type="predicted"/>
<accession>A0A1S3ZWI8</accession>
<reference evidence="2" key="1">
    <citation type="submission" date="2025-08" db="UniProtKB">
        <authorList>
            <consortium name="RefSeq"/>
        </authorList>
    </citation>
    <scope>IDENTIFICATION</scope>
</reference>
<dbReference type="KEGG" id="nta:107791206"/>
<dbReference type="PANTHER" id="PTHR33116">
    <property type="entry name" value="REVERSE TRANSCRIPTASE ZINC-BINDING DOMAIN-CONTAINING PROTEIN-RELATED-RELATED"/>
    <property type="match status" value="1"/>
</dbReference>
<dbReference type="PaxDb" id="4097-A0A1S3ZWI8"/>
<dbReference type="Pfam" id="PF00078">
    <property type="entry name" value="RVT_1"/>
    <property type="match status" value="1"/>
</dbReference>
<dbReference type="RefSeq" id="XP_016468709.1">
    <property type="nucleotide sequence ID" value="XM_016613223.1"/>
</dbReference>
<dbReference type="OrthoDB" id="1299766at2759"/>
<dbReference type="OMA" id="DIVEWRF"/>
<dbReference type="AlphaFoldDB" id="A0A1S3ZWI8"/>
<feature type="domain" description="Reverse transcriptase" evidence="1">
    <location>
        <begin position="5"/>
        <end position="110"/>
    </location>
</feature>
<evidence type="ECO:0000313" key="2">
    <source>
        <dbReference type="RefSeq" id="XP_016468709.1"/>
    </source>
</evidence>
<name>A0A1S3ZWI8_TOBAC</name>
<dbReference type="InterPro" id="IPR000477">
    <property type="entry name" value="RT_dom"/>
</dbReference>
<gene>
    <name evidence="2" type="primary">LOC107791206</name>
</gene>